<feature type="chain" id="PRO_5017719837" evidence="3">
    <location>
        <begin position="25"/>
        <end position="391"/>
    </location>
</feature>
<evidence type="ECO:0000256" key="1">
    <source>
        <dbReference type="ARBA" id="ARBA00010062"/>
    </source>
</evidence>
<dbReference type="PROSITE" id="PS51257">
    <property type="entry name" value="PROKAR_LIPOPROTEIN"/>
    <property type="match status" value="1"/>
</dbReference>
<dbReference type="Proteomes" id="UP000256661">
    <property type="component" value="Unassembled WGS sequence"/>
</dbReference>
<dbReference type="PANTHER" id="PTHR30483:SF6">
    <property type="entry name" value="PERIPLASMIC BINDING PROTEIN OF ABC TRANSPORTER FOR NATURAL AMINO ACIDS"/>
    <property type="match status" value="1"/>
</dbReference>
<evidence type="ECO:0000256" key="3">
    <source>
        <dbReference type="SAM" id="SignalP"/>
    </source>
</evidence>
<dbReference type="InterPro" id="IPR028081">
    <property type="entry name" value="Leu-bd"/>
</dbReference>
<feature type="domain" description="Leucine-binding protein" evidence="4">
    <location>
        <begin position="36"/>
        <end position="376"/>
    </location>
</feature>
<dbReference type="SUPFAM" id="SSF53822">
    <property type="entry name" value="Periplasmic binding protein-like I"/>
    <property type="match status" value="1"/>
</dbReference>
<keyword evidence="6" id="KW-1185">Reference proteome</keyword>
<comment type="caution">
    <text evidence="5">The sequence shown here is derived from an EMBL/GenBank/DDBJ whole genome shotgun (WGS) entry which is preliminary data.</text>
</comment>
<dbReference type="RefSeq" id="WP_211328758.1">
    <property type="nucleotide sequence ID" value="NZ_QTTT01000001.1"/>
</dbReference>
<protein>
    <submittedName>
        <fullName evidence="5">Amino acid/amide ABC transporter substrate-binding protein (HAAT family)</fullName>
    </submittedName>
</protein>
<proteinExistence type="inferred from homology"/>
<reference evidence="5 6" key="1">
    <citation type="submission" date="2018-08" db="EMBL/GenBank/DDBJ databases">
        <title>Sequencing the genomes of 1000 actinobacteria strains.</title>
        <authorList>
            <person name="Klenk H.-P."/>
        </authorList>
    </citation>
    <scope>NUCLEOTIDE SEQUENCE [LARGE SCALE GENOMIC DNA]</scope>
    <source>
        <strain evidence="5 6">DSM 43927</strain>
    </source>
</reference>
<feature type="signal peptide" evidence="3">
    <location>
        <begin position="1"/>
        <end position="24"/>
    </location>
</feature>
<gene>
    <name evidence="5" type="ORF">DFJ69_5290</name>
</gene>
<dbReference type="InterPro" id="IPR028082">
    <property type="entry name" value="Peripla_BP_I"/>
</dbReference>
<evidence type="ECO:0000313" key="5">
    <source>
        <dbReference type="EMBL" id="REE99773.1"/>
    </source>
</evidence>
<organism evidence="5 6">
    <name type="scientific">Thermomonospora umbrina</name>
    <dbReference type="NCBI Taxonomy" id="111806"/>
    <lineage>
        <taxon>Bacteria</taxon>
        <taxon>Bacillati</taxon>
        <taxon>Actinomycetota</taxon>
        <taxon>Actinomycetes</taxon>
        <taxon>Streptosporangiales</taxon>
        <taxon>Thermomonosporaceae</taxon>
        <taxon>Thermomonospora</taxon>
    </lineage>
</organism>
<comment type="similarity">
    <text evidence="1">Belongs to the leucine-binding protein family.</text>
</comment>
<dbReference type="PANTHER" id="PTHR30483">
    <property type="entry name" value="LEUCINE-SPECIFIC-BINDING PROTEIN"/>
    <property type="match status" value="1"/>
</dbReference>
<dbReference type="EMBL" id="QTTT01000001">
    <property type="protein sequence ID" value="REE99773.1"/>
    <property type="molecule type" value="Genomic_DNA"/>
</dbReference>
<dbReference type="Gene3D" id="3.40.50.2300">
    <property type="match status" value="2"/>
</dbReference>
<dbReference type="InterPro" id="IPR051010">
    <property type="entry name" value="BCAA_transport"/>
</dbReference>
<name>A0A3D9T0C0_9ACTN</name>
<sequence>MRLNKIRFGAIAAAAALALGGLSACGGDDGGGSGDTLNIGFMGDLSGPDSAIVIPPRQGAQLAIDQYNATNPPKKIKLIPYDTQGKEEQAAQLAPKAIKDDKIVAMIGPAFSGESLAVDALLEQGKVANITPSATNPDLSKKGWKFWHRLVATDAAQGAQVAEAMIKAKSPKTAYVINGKKPYSVGIGDHAFNAFKAKGVNVQRDQIDETAPDYSSTVTKVKSANPDVIFYGGYYSEGGKLLKQLRDGGVTALWASGDGSLDAKLVEGAGAKQAENAVLACPCFIPFGEQTDATLVKFVADYKAKNNNTAPAIYSTEGYDAATALVSAIKAGNVTGEKINEFLKTYDVKGVSKQVKWGPDGELATTTIHLYQVQGGSIKWLGTADQAQLKG</sequence>
<evidence type="ECO:0000256" key="2">
    <source>
        <dbReference type="ARBA" id="ARBA00022729"/>
    </source>
</evidence>
<keyword evidence="2 3" id="KW-0732">Signal</keyword>
<dbReference type="AlphaFoldDB" id="A0A3D9T0C0"/>
<evidence type="ECO:0000259" key="4">
    <source>
        <dbReference type="Pfam" id="PF13458"/>
    </source>
</evidence>
<evidence type="ECO:0000313" key="6">
    <source>
        <dbReference type="Proteomes" id="UP000256661"/>
    </source>
</evidence>
<accession>A0A3D9T0C0</accession>
<dbReference type="CDD" id="cd06342">
    <property type="entry name" value="PBP1_ABC_LIVBP-like"/>
    <property type="match status" value="1"/>
</dbReference>
<dbReference type="Pfam" id="PF13458">
    <property type="entry name" value="Peripla_BP_6"/>
    <property type="match status" value="1"/>
</dbReference>